<comment type="caution">
    <text evidence="10">The sequence shown here is derived from an EMBL/GenBank/DDBJ whole genome shotgun (WGS) entry which is preliminary data.</text>
</comment>
<dbReference type="EMBL" id="LCBB01000001">
    <property type="protein sequence ID" value="KKS03635.1"/>
    <property type="molecule type" value="Genomic_DNA"/>
</dbReference>
<evidence type="ECO:0000256" key="5">
    <source>
        <dbReference type="ARBA" id="ARBA00022695"/>
    </source>
</evidence>
<dbReference type="Gene3D" id="1.20.1060.10">
    <property type="entry name" value="Taq DNA Polymerase, Chain T, domain 4"/>
    <property type="match status" value="1"/>
</dbReference>
<dbReference type="SUPFAM" id="SSF53098">
    <property type="entry name" value="Ribonuclease H-like"/>
    <property type="match status" value="1"/>
</dbReference>
<evidence type="ECO:0000313" key="10">
    <source>
        <dbReference type="EMBL" id="KKS03635.1"/>
    </source>
</evidence>
<evidence type="ECO:0000256" key="6">
    <source>
        <dbReference type="ARBA" id="ARBA00022932"/>
    </source>
</evidence>
<proteinExistence type="inferred from homology"/>
<name>A0A0G0VRY6_UNCKA</name>
<dbReference type="InterPro" id="IPR001098">
    <property type="entry name" value="DNA-dir_DNA_pol_A_palm_dom"/>
</dbReference>
<feature type="domain" description="3'-5' exonuclease" evidence="8">
    <location>
        <begin position="12"/>
        <end position="188"/>
    </location>
</feature>
<dbReference type="Pfam" id="PF01612">
    <property type="entry name" value="DNA_pol_A_exo1"/>
    <property type="match status" value="1"/>
</dbReference>
<dbReference type="GO" id="GO:0003677">
    <property type="term" value="F:DNA binding"/>
    <property type="evidence" value="ECO:0007669"/>
    <property type="project" value="InterPro"/>
</dbReference>
<evidence type="ECO:0000256" key="3">
    <source>
        <dbReference type="ARBA" id="ARBA00020311"/>
    </source>
</evidence>
<keyword evidence="5" id="KW-0548">Nucleotidyltransferase</keyword>
<dbReference type="Gene3D" id="3.30.70.370">
    <property type="match status" value="1"/>
</dbReference>
<feature type="domain" description="DNA-directed DNA polymerase family A palm" evidence="9">
    <location>
        <begin position="363"/>
        <end position="578"/>
    </location>
</feature>
<dbReference type="Gene3D" id="1.10.150.20">
    <property type="entry name" value="5' to 3' exonuclease, C-terminal subdomain"/>
    <property type="match status" value="1"/>
</dbReference>
<dbReference type="SMART" id="SM00482">
    <property type="entry name" value="POLAc"/>
    <property type="match status" value="1"/>
</dbReference>
<keyword evidence="6" id="KW-0239">DNA-directed DNA polymerase</keyword>
<dbReference type="Proteomes" id="UP000033947">
    <property type="component" value="Unassembled WGS sequence"/>
</dbReference>
<dbReference type="GO" id="GO:0003887">
    <property type="term" value="F:DNA-directed DNA polymerase activity"/>
    <property type="evidence" value="ECO:0007669"/>
    <property type="project" value="UniProtKB-KW"/>
</dbReference>
<dbReference type="GO" id="GO:0006261">
    <property type="term" value="P:DNA-templated DNA replication"/>
    <property type="evidence" value="ECO:0007669"/>
    <property type="project" value="InterPro"/>
</dbReference>
<dbReference type="PANTHER" id="PTHR10133">
    <property type="entry name" value="DNA POLYMERASE I"/>
    <property type="match status" value="1"/>
</dbReference>
<dbReference type="InterPro" id="IPR012337">
    <property type="entry name" value="RNaseH-like_sf"/>
</dbReference>
<comment type="similarity">
    <text evidence="1">Belongs to the DNA polymerase type-A family.</text>
</comment>
<reference evidence="10 11" key="1">
    <citation type="journal article" date="2015" name="Nature">
        <title>rRNA introns, odd ribosomes, and small enigmatic genomes across a large radiation of phyla.</title>
        <authorList>
            <person name="Brown C.T."/>
            <person name="Hug L.A."/>
            <person name="Thomas B.C."/>
            <person name="Sharon I."/>
            <person name="Castelle C.J."/>
            <person name="Singh A."/>
            <person name="Wilkins M.J."/>
            <person name="Williams K.H."/>
            <person name="Banfield J.F."/>
        </authorList>
    </citation>
    <scope>NUCLEOTIDE SEQUENCE [LARGE SCALE GENOMIC DNA]</scope>
</reference>
<dbReference type="SMART" id="SM00474">
    <property type="entry name" value="35EXOc"/>
    <property type="match status" value="1"/>
</dbReference>
<dbReference type="GO" id="GO:0008408">
    <property type="term" value="F:3'-5' exonuclease activity"/>
    <property type="evidence" value="ECO:0007669"/>
    <property type="project" value="InterPro"/>
</dbReference>
<dbReference type="PROSITE" id="PS00447">
    <property type="entry name" value="DNA_POLYMERASE_A"/>
    <property type="match status" value="1"/>
</dbReference>
<dbReference type="PRINTS" id="PR00868">
    <property type="entry name" value="DNAPOLI"/>
</dbReference>
<dbReference type="InterPro" id="IPR019760">
    <property type="entry name" value="DNA-dir_DNA_pol_A_CS"/>
</dbReference>
<dbReference type="PATRIC" id="fig|1619123.3.peg.104"/>
<evidence type="ECO:0000259" key="8">
    <source>
        <dbReference type="SMART" id="SM00474"/>
    </source>
</evidence>
<evidence type="ECO:0000259" key="9">
    <source>
        <dbReference type="SMART" id="SM00482"/>
    </source>
</evidence>
<dbReference type="AlphaFoldDB" id="A0A0G0VRY6"/>
<evidence type="ECO:0000256" key="7">
    <source>
        <dbReference type="ARBA" id="ARBA00049244"/>
    </source>
</evidence>
<evidence type="ECO:0000313" key="11">
    <source>
        <dbReference type="Proteomes" id="UP000033947"/>
    </source>
</evidence>
<keyword evidence="4" id="KW-0808">Transferase</keyword>
<evidence type="ECO:0000256" key="2">
    <source>
        <dbReference type="ARBA" id="ARBA00012417"/>
    </source>
</evidence>
<dbReference type="InterPro" id="IPR002562">
    <property type="entry name" value="3'-5'_exonuclease_dom"/>
</dbReference>
<dbReference type="InterPro" id="IPR043502">
    <property type="entry name" value="DNA/RNA_pol_sf"/>
</dbReference>
<comment type="catalytic activity">
    <reaction evidence="7">
        <text>DNA(n) + a 2'-deoxyribonucleoside 5'-triphosphate = DNA(n+1) + diphosphate</text>
        <dbReference type="Rhea" id="RHEA:22508"/>
        <dbReference type="Rhea" id="RHEA-COMP:17339"/>
        <dbReference type="Rhea" id="RHEA-COMP:17340"/>
        <dbReference type="ChEBI" id="CHEBI:33019"/>
        <dbReference type="ChEBI" id="CHEBI:61560"/>
        <dbReference type="ChEBI" id="CHEBI:173112"/>
        <dbReference type="EC" id="2.7.7.7"/>
    </reaction>
</comment>
<dbReference type="Gene3D" id="3.30.420.10">
    <property type="entry name" value="Ribonuclease H-like superfamily/Ribonuclease H"/>
    <property type="match status" value="1"/>
</dbReference>
<dbReference type="Pfam" id="PF00476">
    <property type="entry name" value="DNA_pol_A"/>
    <property type="match status" value="1"/>
</dbReference>
<dbReference type="PANTHER" id="PTHR10133:SF62">
    <property type="entry name" value="DNA POLYMERASE THETA"/>
    <property type="match status" value="1"/>
</dbReference>
<evidence type="ECO:0000256" key="1">
    <source>
        <dbReference type="ARBA" id="ARBA00007705"/>
    </source>
</evidence>
<dbReference type="InterPro" id="IPR002298">
    <property type="entry name" value="DNA_polymerase_A"/>
</dbReference>
<protein>
    <recommendedName>
        <fullName evidence="3">DNA polymerase I</fullName>
        <ecNumber evidence="2">2.7.7.7</ecNumber>
    </recommendedName>
</protein>
<dbReference type="InterPro" id="IPR036397">
    <property type="entry name" value="RNaseH_sf"/>
</dbReference>
<dbReference type="EC" id="2.7.7.7" evidence="2"/>
<gene>
    <name evidence="10" type="ORF">UU55_C0001G0096</name>
</gene>
<sequence length="615" mass="70198">MELKFDPANPSYEYITKEDQANAALENLEKAKVVGVDIESTGLDPYTSTLLLVQIGTDDKSYIFDARALDLKNFTRFKEFLESPKILKIFHNGKFDYKHIKIHVGAAPTNLYDTMLAEVILNAGLGRGYYSLKDLTKKYTGMDLKKDVRETFEGVTNKTKINVEQLKYSALDTLILFPIFDQQLVKIKSENLLNVAKLEFAATRAVGEMELKGIYIDEKKWRDIMVHLSERRNILAKEFQEAIRPYYSNNMIDLFGNHADTINMNSQQQLMDLFNNKLHLNLPSTGDALLALHNEPIVKLLRNYRGYEKLLSAFGDSLLSKINPVTKRLHPEFNQLGTATGRFSCNNPNLQQIPRNSEEAPFRTCFNPEPGHKLVTADYSSFEMRILAELSGDAKMIKALNDGLDIHSYTASLMFNVPYSDDFKKKYPSYRQIAKPIGFGLMYGMGSMGLAARIENETGTPVTREQGEDYMNRYFASYPSVKDYLNKTAKKAVRDGFSTTPLGRKRWYDKPLKDDPDFRKKESRIEREAKNHPIQGTNADAIKYALIFLNDRMKKEGIHGGLTLTVHDEIVSEIRDDEAEYWAKVQSDEMVRAAGLFIKKVKIQSDPFVGDVWEH</sequence>
<accession>A0A0G0VRY6</accession>
<dbReference type="GO" id="GO:0006302">
    <property type="term" value="P:double-strand break repair"/>
    <property type="evidence" value="ECO:0007669"/>
    <property type="project" value="TreeGrafter"/>
</dbReference>
<organism evidence="10 11">
    <name type="scientific">candidate division WWE3 bacterium GW2011_GWC2_41_23</name>
    <dbReference type="NCBI Taxonomy" id="1619123"/>
    <lineage>
        <taxon>Bacteria</taxon>
        <taxon>Katanobacteria</taxon>
    </lineage>
</organism>
<dbReference type="SUPFAM" id="SSF56672">
    <property type="entry name" value="DNA/RNA polymerases"/>
    <property type="match status" value="1"/>
</dbReference>
<evidence type="ECO:0000256" key="4">
    <source>
        <dbReference type="ARBA" id="ARBA00022679"/>
    </source>
</evidence>